<name>U5W3W0_9ACTN</name>
<accession>U5W3W0</accession>
<feature type="compositionally biased region" description="Pro residues" evidence="3">
    <location>
        <begin position="346"/>
        <end position="370"/>
    </location>
</feature>
<feature type="domain" description="Fibronectin type-III" evidence="4">
    <location>
        <begin position="407"/>
        <end position="502"/>
    </location>
</feature>
<dbReference type="InterPro" id="IPR013783">
    <property type="entry name" value="Ig-like_fold"/>
</dbReference>
<evidence type="ECO:0000256" key="1">
    <source>
        <dbReference type="ARBA" id="ARBA00023295"/>
    </source>
</evidence>
<dbReference type="Gene3D" id="2.60.40.10">
    <property type="entry name" value="Immunoglobulins"/>
    <property type="match status" value="1"/>
</dbReference>
<dbReference type="InterPro" id="IPR036116">
    <property type="entry name" value="FN3_sf"/>
</dbReference>
<dbReference type="Pfam" id="PF00041">
    <property type="entry name" value="fn3"/>
    <property type="match status" value="1"/>
</dbReference>
<dbReference type="PROSITE" id="PS50853">
    <property type="entry name" value="FN3"/>
    <property type="match status" value="1"/>
</dbReference>
<feature type="compositionally biased region" description="Low complexity" evidence="3">
    <location>
        <begin position="328"/>
        <end position="345"/>
    </location>
</feature>
<dbReference type="HOGENOM" id="CLU_437983_0_0_11"/>
<feature type="compositionally biased region" description="Low complexity" evidence="3">
    <location>
        <begin position="371"/>
        <end position="399"/>
    </location>
</feature>
<keyword evidence="6" id="KW-1185">Reference proteome</keyword>
<gene>
    <name evidence="5" type="ORF">AFR_28210</name>
</gene>
<dbReference type="InterPro" id="IPR003961">
    <property type="entry name" value="FN3_dom"/>
</dbReference>
<dbReference type="EMBL" id="CP006272">
    <property type="protein sequence ID" value="AGZ43903.1"/>
    <property type="molecule type" value="Genomic_DNA"/>
</dbReference>
<keyword evidence="2" id="KW-0119">Carbohydrate metabolism</keyword>
<evidence type="ECO:0000256" key="2">
    <source>
        <dbReference type="ARBA" id="ARBA00023326"/>
    </source>
</evidence>
<keyword evidence="2" id="KW-0624">Polysaccharide degradation</keyword>
<evidence type="ECO:0000313" key="5">
    <source>
        <dbReference type="EMBL" id="AGZ43903.1"/>
    </source>
</evidence>
<dbReference type="SMART" id="SM00060">
    <property type="entry name" value="FN3"/>
    <property type="match status" value="1"/>
</dbReference>
<evidence type="ECO:0000259" key="4">
    <source>
        <dbReference type="PROSITE" id="PS50853"/>
    </source>
</evidence>
<dbReference type="GO" id="GO:0016798">
    <property type="term" value="F:hydrolase activity, acting on glycosyl bonds"/>
    <property type="evidence" value="ECO:0007669"/>
    <property type="project" value="UniProtKB-KW"/>
</dbReference>
<dbReference type="CDD" id="cd00063">
    <property type="entry name" value="FN3"/>
    <property type="match status" value="1"/>
</dbReference>
<dbReference type="PATRIC" id="fig|1246995.3.peg.5718"/>
<dbReference type="STRING" id="1246995.AFR_28210"/>
<dbReference type="SUPFAM" id="SSF49265">
    <property type="entry name" value="Fibronectin type III"/>
    <property type="match status" value="1"/>
</dbReference>
<keyword evidence="1" id="KW-0378">Hydrolase</keyword>
<reference evidence="5 6" key="1">
    <citation type="journal article" date="2014" name="J. Biotechnol.">
        <title>Complete genome sequence of the actinobacterium Actinoplanes friuliensis HAG 010964, producer of the lipopeptide antibiotic friulimycin.</title>
        <authorList>
            <person name="Ruckert C."/>
            <person name="Szczepanowski R."/>
            <person name="Albersmeier A."/>
            <person name="Goesmann A."/>
            <person name="Fischer N."/>
            <person name="Steinkamper A."/>
            <person name="Puhler A."/>
            <person name="Biener R."/>
            <person name="Schwartz D."/>
            <person name="Kalinowski J."/>
        </authorList>
    </citation>
    <scope>NUCLEOTIDE SEQUENCE [LARGE SCALE GENOMIC DNA]</scope>
    <source>
        <strain evidence="5 6">DSM 7358</strain>
    </source>
</reference>
<dbReference type="SUPFAM" id="SSF82171">
    <property type="entry name" value="DPP6 N-terminal domain-like"/>
    <property type="match status" value="1"/>
</dbReference>
<evidence type="ECO:0000256" key="3">
    <source>
        <dbReference type="SAM" id="MobiDB-lite"/>
    </source>
</evidence>
<dbReference type="GO" id="GO:0000272">
    <property type="term" value="P:polysaccharide catabolic process"/>
    <property type="evidence" value="ECO:0007669"/>
    <property type="project" value="UniProtKB-KW"/>
</dbReference>
<feature type="region of interest" description="Disordered" evidence="3">
    <location>
        <begin position="281"/>
        <end position="417"/>
    </location>
</feature>
<evidence type="ECO:0000313" key="6">
    <source>
        <dbReference type="Proteomes" id="UP000017746"/>
    </source>
</evidence>
<protein>
    <submittedName>
        <fullName evidence="5">Fibronectin type III domain-containing protein</fullName>
    </submittedName>
</protein>
<feature type="compositionally biased region" description="Basic and acidic residues" evidence="3">
    <location>
        <begin position="297"/>
        <end position="310"/>
    </location>
</feature>
<organism evidence="5 6">
    <name type="scientific">Actinoplanes friuliensis DSM 7358</name>
    <dbReference type="NCBI Taxonomy" id="1246995"/>
    <lineage>
        <taxon>Bacteria</taxon>
        <taxon>Bacillati</taxon>
        <taxon>Actinomycetota</taxon>
        <taxon>Actinomycetes</taxon>
        <taxon>Micromonosporales</taxon>
        <taxon>Micromonosporaceae</taxon>
        <taxon>Actinoplanes</taxon>
    </lineage>
</organism>
<dbReference type="AlphaFoldDB" id="U5W3W0"/>
<sequence length="599" mass="61463">MAVTAAVSGASSATPGVRFAQAGRWFASPADDLIYHVNGSARTVDAQTRIEGLEPGSEVVQGETSGYVIGSSRITEFGKSTLSVEQTLTAPAGERPVALEAKGGPYLVYRETGTVVRLGPEPKTIPAGQPLGEPVVTPDGTLWLHRTDTNVLCRLRPDSDVLSCPASAPVGHTGALTVADDRPVFVDTSTDTLSPVTGDGLGPSTSIGVDLPADAEVAAADVRGRLAVLDPRQHRMHLVDITAAAAPVTVDLPAGTYAPPSAGRSSVVLLDVERRSVLTYDSDGRRQSVTPVPPESGDPRLSRGEDDRVYVEGGEGKQVLVVDDRGRAGAVTPVAAAAPSPSSNRPQPPSAGPTRPVPPVRPPSIPPSIPPSRGTSGPTGPVATSPVTTATGPATNPPARKVVPASPPGMPPGVRASARGKDIVVSWSAAAANGAAVSGYRVSWAPASGGAARSQDRAGGARSATLTGATVGVAYRITVAASNSAGRGPAATVRATVPVPRPVRSVVVSRGETTTYEHGCEPPECAFIKVTMTGFKPNSAYQITPHASTYGDFNPGAELTTDDKGNLTARHRFPFNGVGQRVWVTVDGLTSNRLLWTAG</sequence>
<dbReference type="KEGG" id="afs:AFR_28210"/>
<keyword evidence="1" id="KW-0326">Glycosidase</keyword>
<proteinExistence type="predicted"/>
<dbReference type="eggNOG" id="COG4733">
    <property type="taxonomic scope" value="Bacteria"/>
</dbReference>
<dbReference type="Proteomes" id="UP000017746">
    <property type="component" value="Chromosome"/>
</dbReference>